<accession>A0A838B0P7</accession>
<comment type="caution">
    <text evidence="1">The sequence shown here is derived from an EMBL/GenBank/DDBJ whole genome shotgun (WGS) entry which is preliminary data.</text>
</comment>
<evidence type="ECO:0000313" key="2">
    <source>
        <dbReference type="Proteomes" id="UP000558284"/>
    </source>
</evidence>
<dbReference type="EMBL" id="JACDTY010000003">
    <property type="protein sequence ID" value="MBA1140246.1"/>
    <property type="molecule type" value="Genomic_DNA"/>
</dbReference>
<organism evidence="1 2">
    <name type="scientific">Mesorhizobium neociceri</name>
    <dbReference type="NCBI Taxonomy" id="1307853"/>
    <lineage>
        <taxon>Bacteria</taxon>
        <taxon>Pseudomonadati</taxon>
        <taxon>Pseudomonadota</taxon>
        <taxon>Alphaproteobacteria</taxon>
        <taxon>Hyphomicrobiales</taxon>
        <taxon>Phyllobacteriaceae</taxon>
        <taxon>Mesorhizobium</taxon>
    </lineage>
</organism>
<dbReference type="Proteomes" id="UP000558284">
    <property type="component" value="Unassembled WGS sequence"/>
</dbReference>
<gene>
    <name evidence="1" type="ORF">H0241_08235</name>
</gene>
<sequence length="141" mass="16560">MGLISIIIFTAIGYFIYRDSRRNGSLTLPIGKFDRLRAEIVNDIYKEIYELEADDDERKLLAGFHLKTGFSLILAKKLDSCYFPHEKIHDLSKAVIDTLKSNERYEGAHRLFDQVRNSFKFVDTYYDKTHKSWQKVDYPKA</sequence>
<keyword evidence="2" id="KW-1185">Reference proteome</keyword>
<evidence type="ECO:0000313" key="1">
    <source>
        <dbReference type="EMBL" id="MBA1140246.1"/>
    </source>
</evidence>
<proteinExistence type="predicted"/>
<protein>
    <submittedName>
        <fullName evidence="1">Uncharacterized protein</fullName>
    </submittedName>
</protein>
<name>A0A838B0P7_9HYPH</name>
<reference evidence="1 2" key="1">
    <citation type="submission" date="2020-07" db="EMBL/GenBank/DDBJ databases">
        <title>Definition of the novel symbiovar canariense within Mesorhizobium novociceri, a new species of genus Mesorhizobium nodulating Cicer canariense in the Caldera de Taburiente National Park (La Palma, Canary Islands).</title>
        <authorList>
            <person name="Leon-Barrios M."/>
            <person name="Perez-Yepez J."/>
            <person name="Flores-Felix J.D."/>
            <person name="Ramirez-Baena M.H."/>
            <person name="Pulido-Suarez L."/>
            <person name="Igual J.M."/>
            <person name="Velazquez E."/>
            <person name="Peix A."/>
        </authorList>
    </citation>
    <scope>NUCLEOTIDE SEQUENCE [LARGE SCALE GENOMIC DNA]</scope>
    <source>
        <strain evidence="1 2">CCANP35</strain>
    </source>
</reference>
<dbReference type="AlphaFoldDB" id="A0A838B0P7"/>